<keyword evidence="2" id="KW-1185">Reference proteome</keyword>
<gene>
    <name evidence="1" type="ORF">MRB53_025634</name>
</gene>
<dbReference type="EMBL" id="CM056816">
    <property type="protein sequence ID" value="KAJ8632298.1"/>
    <property type="molecule type" value="Genomic_DNA"/>
</dbReference>
<proteinExistence type="predicted"/>
<organism evidence="1 2">
    <name type="scientific">Persea americana</name>
    <name type="common">Avocado</name>
    <dbReference type="NCBI Taxonomy" id="3435"/>
    <lineage>
        <taxon>Eukaryota</taxon>
        <taxon>Viridiplantae</taxon>
        <taxon>Streptophyta</taxon>
        <taxon>Embryophyta</taxon>
        <taxon>Tracheophyta</taxon>
        <taxon>Spermatophyta</taxon>
        <taxon>Magnoliopsida</taxon>
        <taxon>Magnoliidae</taxon>
        <taxon>Laurales</taxon>
        <taxon>Lauraceae</taxon>
        <taxon>Persea</taxon>
    </lineage>
</organism>
<reference evidence="1 2" key="1">
    <citation type="journal article" date="2022" name="Hortic Res">
        <title>A haplotype resolved chromosomal level avocado genome allows analysis of novel avocado genes.</title>
        <authorList>
            <person name="Nath O."/>
            <person name="Fletcher S.J."/>
            <person name="Hayward A."/>
            <person name="Shaw L.M."/>
            <person name="Masouleh A.K."/>
            <person name="Furtado A."/>
            <person name="Henry R.J."/>
            <person name="Mitter N."/>
        </authorList>
    </citation>
    <scope>NUCLEOTIDE SEQUENCE [LARGE SCALE GENOMIC DNA]</scope>
    <source>
        <strain evidence="2">cv. Hass</strain>
    </source>
</reference>
<sequence length="196" mass="20561">MGSSSSCSISGRKREGAKWENSRWVLLLSHSTTRQHGVSATTAASFSGDGQGCSGGDNATETRISISSPIVRVFLRSLTAGSDQTSGPRLAAAHIAVAAIAGGPVAAHIAVAAIAGRCHLSSPPVQHRRRREKPQLLLSSGTEENPDDPSQSITLRPSLHDRRRRCSVAVVTASQSGYLPVVAAEEEESDWATALL</sequence>
<protein>
    <submittedName>
        <fullName evidence="1">Uncharacterized protein</fullName>
    </submittedName>
</protein>
<dbReference type="Proteomes" id="UP001234297">
    <property type="component" value="Chromosome 8"/>
</dbReference>
<evidence type="ECO:0000313" key="2">
    <source>
        <dbReference type="Proteomes" id="UP001234297"/>
    </source>
</evidence>
<accession>A0ACC2LGI7</accession>
<comment type="caution">
    <text evidence="1">The sequence shown here is derived from an EMBL/GenBank/DDBJ whole genome shotgun (WGS) entry which is preliminary data.</text>
</comment>
<name>A0ACC2LGI7_PERAE</name>
<evidence type="ECO:0000313" key="1">
    <source>
        <dbReference type="EMBL" id="KAJ8632298.1"/>
    </source>
</evidence>